<evidence type="ECO:0000256" key="1">
    <source>
        <dbReference type="ARBA" id="ARBA00010088"/>
    </source>
</evidence>
<gene>
    <name evidence="6" type="ORF">FCI23_23400</name>
</gene>
<dbReference type="PANTHER" id="PTHR43248:SF29">
    <property type="entry name" value="TRIPEPTIDYL AMINOPEPTIDASE"/>
    <property type="match status" value="1"/>
</dbReference>
<dbReference type="InterPro" id="IPR051601">
    <property type="entry name" value="Serine_prot/Carboxylest_S33"/>
</dbReference>
<keyword evidence="2" id="KW-0732">Signal</keyword>
<dbReference type="Gene3D" id="3.40.50.1820">
    <property type="entry name" value="alpha/beta hydrolase"/>
    <property type="match status" value="1"/>
</dbReference>
<organism evidence="6 7">
    <name type="scientific">Actinacidiphila oryziradicis</name>
    <dbReference type="NCBI Taxonomy" id="2571141"/>
    <lineage>
        <taxon>Bacteria</taxon>
        <taxon>Bacillati</taxon>
        <taxon>Actinomycetota</taxon>
        <taxon>Actinomycetes</taxon>
        <taxon>Kitasatosporales</taxon>
        <taxon>Streptomycetaceae</taxon>
        <taxon>Actinacidiphila</taxon>
    </lineage>
</organism>
<dbReference type="AlphaFoldDB" id="A0A4U0T7J2"/>
<evidence type="ECO:0000259" key="5">
    <source>
        <dbReference type="Pfam" id="PF08386"/>
    </source>
</evidence>
<evidence type="ECO:0000313" key="7">
    <source>
        <dbReference type="Proteomes" id="UP000305778"/>
    </source>
</evidence>
<evidence type="ECO:0000256" key="2">
    <source>
        <dbReference type="ARBA" id="ARBA00022729"/>
    </source>
</evidence>
<protein>
    <submittedName>
        <fullName evidence="6">Alpha/beta hydrolase</fullName>
    </submittedName>
</protein>
<feature type="domain" description="Peptidase S33 tripeptidyl aminopeptidase-like C-terminal" evidence="5">
    <location>
        <begin position="443"/>
        <end position="538"/>
    </location>
</feature>
<evidence type="ECO:0000256" key="3">
    <source>
        <dbReference type="ARBA" id="ARBA00022801"/>
    </source>
</evidence>
<dbReference type="InterPro" id="IPR029058">
    <property type="entry name" value="AB_hydrolase_fold"/>
</dbReference>
<dbReference type="Proteomes" id="UP000305778">
    <property type="component" value="Unassembled WGS sequence"/>
</dbReference>
<dbReference type="EMBL" id="SUMC01000023">
    <property type="protein sequence ID" value="TKA09295.1"/>
    <property type="molecule type" value="Genomic_DNA"/>
</dbReference>
<name>A0A4U0T7J2_9ACTN</name>
<comment type="caution">
    <text evidence="6">The sequence shown here is derived from an EMBL/GenBank/DDBJ whole genome shotgun (WGS) entry which is preliminary data.</text>
</comment>
<accession>A0A4U0T7J2</accession>
<proteinExistence type="inferred from homology"/>
<keyword evidence="7" id="KW-1185">Reference proteome</keyword>
<dbReference type="PANTHER" id="PTHR43248">
    <property type="entry name" value="2-SUCCINYL-6-HYDROXY-2,4-CYCLOHEXADIENE-1-CARBOXYLATE SYNTHASE"/>
    <property type="match status" value="1"/>
</dbReference>
<dbReference type="Pfam" id="PF08386">
    <property type="entry name" value="Abhydrolase_4"/>
    <property type="match status" value="1"/>
</dbReference>
<keyword evidence="3 6" id="KW-0378">Hydrolase</keyword>
<dbReference type="InterPro" id="IPR013595">
    <property type="entry name" value="Pept_S33_TAP-like_C"/>
</dbReference>
<sequence>MRASALCSALIRTPGPTHRKWANASPITPDCDSIGAVGSDRIPTLLGGLVAPVKRAVSAATALAALAGLTAYAPSAATAQVPGPPRRPPAAPVWKSCHSAAFPKLWCASVEVPLDYAHPDGRKITLALSQVPHTAKESLGPLLVNPGGPGGSGLALPGLVAEALPAAVSARYDIIGFDPRGVGKSEPALNCEPGHFKSVRPDPVPHSGAEENANIERAASFAKACGSGKYGKLLEHIDTVDAVKDIDAVRAALRAMRISYFGYSYGTYLGAVYAKLFPQRVRRLVLDSIVDPTGVWYDNNLNQDYAFDARFKAFTAWIAKADSVYHLGSDPGKVEAAWYAVHDALRTRPAGGKVGPGEFEDTFVPGGYYNGYWPDLATALAAYVNKGNEKPLVTLYGNNVTVDAAGDNGYSVYTAVQCRDAQWPRSWQTWHRDTQEVYEKAPFLAWNNTWYNAPCAFWPTGSRRPVDVSNSQLPATLLFQATEDAATPYSGGVIMHSLLKKSSLVVEEGGGNHGITLSGSKCLDGYLSAYLATGKVPRGHGGTADAICQKLPDPVAAAAAAVPAKAAAAASGPAPATGDKGLHKLLGTRG</sequence>
<comment type="similarity">
    <text evidence="1">Belongs to the peptidase S33 family.</text>
</comment>
<evidence type="ECO:0000313" key="6">
    <source>
        <dbReference type="EMBL" id="TKA09295.1"/>
    </source>
</evidence>
<dbReference type="SUPFAM" id="SSF53474">
    <property type="entry name" value="alpha/beta-Hydrolases"/>
    <property type="match status" value="1"/>
</dbReference>
<dbReference type="GO" id="GO:0016787">
    <property type="term" value="F:hydrolase activity"/>
    <property type="evidence" value="ECO:0007669"/>
    <property type="project" value="UniProtKB-KW"/>
</dbReference>
<dbReference type="OrthoDB" id="4498590at2"/>
<feature type="region of interest" description="Disordered" evidence="4">
    <location>
        <begin position="570"/>
        <end position="590"/>
    </location>
</feature>
<reference evidence="6 7" key="1">
    <citation type="submission" date="2019-04" db="EMBL/GenBank/DDBJ databases">
        <title>Streptomyces oryziradicis sp. nov., a novel actinomycete isolated from rhizosphere soil of rice (Oryza sativa L.).</title>
        <authorList>
            <person name="Li C."/>
        </authorList>
    </citation>
    <scope>NUCLEOTIDE SEQUENCE [LARGE SCALE GENOMIC DNA]</scope>
    <source>
        <strain evidence="6 7">NEAU-C40</strain>
    </source>
</reference>
<evidence type="ECO:0000256" key="4">
    <source>
        <dbReference type="SAM" id="MobiDB-lite"/>
    </source>
</evidence>